<feature type="signal peptide" evidence="1">
    <location>
        <begin position="1"/>
        <end position="28"/>
    </location>
</feature>
<feature type="chain" id="PRO_5030610221" evidence="1">
    <location>
        <begin position="29"/>
        <end position="262"/>
    </location>
</feature>
<comment type="caution">
    <text evidence="2">The sequence shown here is derived from an EMBL/GenBank/DDBJ whole genome shotgun (WGS) entry which is preliminary data.</text>
</comment>
<dbReference type="Proteomes" id="UP000572680">
    <property type="component" value="Unassembled WGS sequence"/>
</dbReference>
<proteinExistence type="predicted"/>
<dbReference type="AlphaFoldDB" id="A0A7W3LQT7"/>
<organism evidence="2 3">
    <name type="scientific">Actinomadura namibiensis</name>
    <dbReference type="NCBI Taxonomy" id="182080"/>
    <lineage>
        <taxon>Bacteria</taxon>
        <taxon>Bacillati</taxon>
        <taxon>Actinomycetota</taxon>
        <taxon>Actinomycetes</taxon>
        <taxon>Streptosporangiales</taxon>
        <taxon>Thermomonosporaceae</taxon>
        <taxon>Actinomadura</taxon>
    </lineage>
</organism>
<evidence type="ECO:0000313" key="3">
    <source>
        <dbReference type="Proteomes" id="UP000572680"/>
    </source>
</evidence>
<protein>
    <submittedName>
        <fullName evidence="2">Uncharacterized protein</fullName>
    </submittedName>
</protein>
<keyword evidence="3" id="KW-1185">Reference proteome</keyword>
<gene>
    <name evidence="2" type="ORF">HNR61_004193</name>
</gene>
<accession>A0A7W3LQT7</accession>
<dbReference type="RefSeq" id="WP_182844831.1">
    <property type="nucleotide sequence ID" value="NZ_BAAALP010000005.1"/>
</dbReference>
<reference evidence="2 3" key="1">
    <citation type="submission" date="2020-08" db="EMBL/GenBank/DDBJ databases">
        <title>Genomic Encyclopedia of Type Strains, Phase IV (KMG-IV): sequencing the most valuable type-strain genomes for metagenomic binning, comparative biology and taxonomic classification.</title>
        <authorList>
            <person name="Goeker M."/>
        </authorList>
    </citation>
    <scope>NUCLEOTIDE SEQUENCE [LARGE SCALE GENOMIC DNA]</scope>
    <source>
        <strain evidence="2 3">DSM 44197</strain>
    </source>
</reference>
<name>A0A7W3LQT7_ACTNM</name>
<dbReference type="EMBL" id="JACJIA010000005">
    <property type="protein sequence ID" value="MBA8952547.1"/>
    <property type="molecule type" value="Genomic_DNA"/>
</dbReference>
<keyword evidence="1" id="KW-0732">Signal</keyword>
<sequence>MRNQTKVMAVTAGLAIASGLTFGVNATAASAEQRPAGNPHPALGAKLQAKAAKATQGGQSCIAAIDDKEVHGGCATTPPATDFDAFYLVAVDEDGAVQYSPPIWYWGAAFTQLTFKKPVQSAAIVGVQDDGTPGQTLAREGDKVPAVRLPAAKANPALASRLQTKAAKAKAAKATSPTAQGCTTTIQRTVLHGGCGAVPTNSYAAFFLAGQDVTGVNQSSPPIWYSGAAFTQLTFKNRVKRAVIIGMQGNGESGPVLARQTG</sequence>
<evidence type="ECO:0000313" key="2">
    <source>
        <dbReference type="EMBL" id="MBA8952547.1"/>
    </source>
</evidence>
<evidence type="ECO:0000256" key="1">
    <source>
        <dbReference type="SAM" id="SignalP"/>
    </source>
</evidence>